<evidence type="ECO:0000313" key="4">
    <source>
        <dbReference type="Proteomes" id="UP000553632"/>
    </source>
</evidence>
<feature type="domain" description="NPHP4 Ig-like" evidence="2">
    <location>
        <begin position="1676"/>
        <end position="1765"/>
    </location>
</feature>
<name>A0A7J6RN26_PEROL</name>
<accession>A0A7J6RN26</accession>
<feature type="region of interest" description="Disordered" evidence="1">
    <location>
        <begin position="215"/>
        <end position="326"/>
    </location>
</feature>
<feature type="region of interest" description="Disordered" evidence="1">
    <location>
        <begin position="977"/>
        <end position="996"/>
    </location>
</feature>
<evidence type="ECO:0000256" key="1">
    <source>
        <dbReference type="SAM" id="MobiDB-lite"/>
    </source>
</evidence>
<dbReference type="InterPro" id="IPR058685">
    <property type="entry name" value="Ig_NPHP4_4th"/>
</dbReference>
<feature type="compositionally biased region" description="Polar residues" evidence="1">
    <location>
        <begin position="312"/>
        <end position="321"/>
    </location>
</feature>
<feature type="region of interest" description="Disordered" evidence="1">
    <location>
        <begin position="1018"/>
        <end position="1051"/>
    </location>
</feature>
<feature type="compositionally biased region" description="Low complexity" evidence="1">
    <location>
        <begin position="1018"/>
        <end position="1030"/>
    </location>
</feature>
<keyword evidence="4" id="KW-1185">Reference proteome</keyword>
<comment type="caution">
    <text evidence="3">The sequence shown here is derived from an EMBL/GenBank/DDBJ whole genome shotgun (WGS) entry which is preliminary data.</text>
</comment>
<dbReference type="PANTHER" id="PTHR31043:SF3">
    <property type="entry name" value="NEPHROCYSTIN-4"/>
    <property type="match status" value="1"/>
</dbReference>
<dbReference type="OMA" id="CHIPISI"/>
<feature type="region of interest" description="Disordered" evidence="1">
    <location>
        <begin position="885"/>
        <end position="930"/>
    </location>
</feature>
<dbReference type="InterPro" id="IPR029775">
    <property type="entry name" value="NPHP4"/>
</dbReference>
<dbReference type="PANTHER" id="PTHR31043">
    <property type="entry name" value="NEPHROCYSTIN-4"/>
    <property type="match status" value="1"/>
</dbReference>
<feature type="compositionally biased region" description="Basic and acidic residues" evidence="1">
    <location>
        <begin position="981"/>
        <end position="996"/>
    </location>
</feature>
<organism evidence="3 4">
    <name type="scientific">Perkinsus olseni</name>
    <name type="common">Perkinsus atlanticus</name>
    <dbReference type="NCBI Taxonomy" id="32597"/>
    <lineage>
        <taxon>Eukaryota</taxon>
        <taxon>Sar</taxon>
        <taxon>Alveolata</taxon>
        <taxon>Perkinsozoa</taxon>
        <taxon>Perkinsea</taxon>
        <taxon>Perkinsida</taxon>
        <taxon>Perkinsidae</taxon>
        <taxon>Perkinsus</taxon>
    </lineage>
</organism>
<protein>
    <recommendedName>
        <fullName evidence="2">NPHP4 Ig-like domain-containing protein</fullName>
    </recommendedName>
</protein>
<feature type="compositionally biased region" description="Basic and acidic residues" evidence="1">
    <location>
        <begin position="217"/>
        <end position="229"/>
    </location>
</feature>
<gene>
    <name evidence="3" type="ORF">FOZ63_009321</name>
</gene>
<evidence type="ECO:0000313" key="3">
    <source>
        <dbReference type="EMBL" id="KAF4721672.1"/>
    </source>
</evidence>
<sequence length="1766" mass="190796">MSTHKGEDFNSLLQYLTCDEDSEQARTTSAEVLTELVEAGKDVRLEHPERYRPPEIEYPPYKAPCGNGVLEVGATLEGSIQNVVSFGAFVHLDCEEIRSMDDTTDLLDRLLEEALTPPSGAGYSPRQPAESAEAVIDDILNLGNDAKVETRPQHKQLPPLPLHDARIMSASDQELDLLTPIAKEADDTVVPFTVAESSSEAVPTVDALLQHSEPGAAEERIGSPPKQEDGPAEGTPRFVRDLWPMDVEEDENTPSVNESRSDQPPSVMELAGPVAHDKAPHDKADTDRGPHRPLPPLDLVGGPVPSLPPIQEVSTGRTSSAGPFDSARKEAVISPRLLPQQATPSIPVFESIPAQIATTPRGELRPLGPMNLRPVHEWLKRMGQVRPQAAAVTDARTGGPSVLQPGGDQSITGHIPTVLYCIGVGRVTAPPIPNHLAGGVVVSYRLYVTLFHLRSQLLISRTAVSPKVDAPAGRDFDIDGAFWYHTGSSSTDPQIGVILELALSLPDGDRLSAGWSVVPAGHEQSGGAVLLKGSPRLLPFMKREVIGAFASTQSPTGSLVGLATPGRLEVSFRSLSGEDQQANIMRRMLPSGYVAAVGAPVGCLQSSSLRRAEVSLGRITADLGSHHTTAELRDALRFAVQDFSQRFKPLGGHRDEKVELSNLCTVVVYAHNGLQQITPECTFHMQGDGSGNPVLVSTVNHTVDMILDDGCALVVELHYHLAGEGSRSVPVCVGWCLLLPPQLDPLTECIVSNQAHDSVLLRSRLMRGPGETLAGRRVWAGSPTGAGFSIELAMTGEAYASWLGERQQVLHAERLKQAPLSTAKPWPAVRSPRESPVVSQAPRALLPPVRSDPYQKPMKDMVVEGPELPAPAMLFETRSLEAPLLTPSEVPNGPPPSPPRAVDPPYAPALEPPRTLPVEPPRTTPVESPRVPAVEHPGPLVAEPLPVSDVQQPSVPNLGEKLAPVIPAVFPTAPVTPRSGGEVKGECSARSPSLRDADTQYDVRITEAAEPELIPVKASASTGAPSPSAGFEISTQAGRQPDPPPVRDMSPADKASAVAAGLMTSSTAEQEDLAALDWQLEENDHLANDEITMAIVGWRPLEGARRPGSKKVYFSAKFYTFPPQTTDAAELPYTACHTLRELVRVMFEDETTNMRRMLPPRLATRWWCCYPSRLTMLRRVAGRDGHDIQLEMHCAETGMLVATASVPLRGIPRQQRMVSRSEREVPCCGLAHTQGSPNVLGWLQVVIENCGSRECGQLGHSHPDLVPSPAGGYAQCREGGRQHRAAPGRKNTRVKARRLPWPDTAPNATHDAVKYFADQRDKSRLQLVQTRMRETLMERRYLPAVAGEASYFTVPFTNPLPAETLYSVQLGRVGTQGSVTVEGAGRCGLSLVTDPTEWRYVVTSKGFPEPDCGYELFTATSEFLLRPGQTVELPFRLLSYIESAEDLVFDISIRRSGGDTVRVVELVVPGPLGFLVNQVARYWEPEGAALRKTLLLRGEVGSEAALVVSPEDSGVSVTTQAQPGQLFISLVASRFTESPREAVCVVYPRGDNYREHPLWVVRIVCYGLLGEYVKGVVGQPFEKTIQLPPQLHQGATAVVAYSSNPSLAGIEPSCVPVPESGPCHIPISILPSASGMSSCLVFAAVAGSVSGVGRPVTAWVLNIQAEPPTVTETHELALAFGQQCRKRLPFRNPLTRQMEFTVRSSDPEILQVASTSLKLAPLTASHIDLVFGPVQGRMRRKAECFLFISTSDGQVSDTRLFKLSYT</sequence>
<feature type="compositionally biased region" description="Basic and acidic residues" evidence="1">
    <location>
        <begin position="275"/>
        <end position="290"/>
    </location>
</feature>
<proteinExistence type="predicted"/>
<feature type="compositionally biased region" description="Pro residues" evidence="1">
    <location>
        <begin position="892"/>
        <end position="923"/>
    </location>
</feature>
<dbReference type="GO" id="GO:0097730">
    <property type="term" value="C:non-motile cilium"/>
    <property type="evidence" value="ECO:0007669"/>
    <property type="project" value="InterPro"/>
</dbReference>
<dbReference type="GO" id="GO:0090090">
    <property type="term" value="P:negative regulation of canonical Wnt signaling pathway"/>
    <property type="evidence" value="ECO:0007669"/>
    <property type="project" value="InterPro"/>
</dbReference>
<dbReference type="Proteomes" id="UP000553632">
    <property type="component" value="Unassembled WGS sequence"/>
</dbReference>
<dbReference type="GO" id="GO:0005856">
    <property type="term" value="C:cytoskeleton"/>
    <property type="evidence" value="ECO:0007669"/>
    <property type="project" value="InterPro"/>
</dbReference>
<evidence type="ECO:0000259" key="2">
    <source>
        <dbReference type="Pfam" id="PF26187"/>
    </source>
</evidence>
<dbReference type="EMBL" id="JABANO010024578">
    <property type="protein sequence ID" value="KAF4721672.1"/>
    <property type="molecule type" value="Genomic_DNA"/>
</dbReference>
<feature type="compositionally biased region" description="Polar residues" evidence="1">
    <location>
        <begin position="253"/>
        <end position="264"/>
    </location>
</feature>
<reference evidence="3 4" key="1">
    <citation type="submission" date="2020-04" db="EMBL/GenBank/DDBJ databases">
        <title>Perkinsus olseni comparative genomics.</title>
        <authorList>
            <person name="Bogema D.R."/>
        </authorList>
    </citation>
    <scope>NUCLEOTIDE SEQUENCE [LARGE SCALE GENOMIC DNA]</scope>
    <source>
        <strain evidence="3 4">ATCC PRA-207</strain>
    </source>
</reference>
<dbReference type="Pfam" id="PF26187">
    <property type="entry name" value="Ig_NPHP4_4th"/>
    <property type="match status" value="1"/>
</dbReference>